<sequence>MGGLGVDRFYAGRIGLGIAKLLTAGGLGIWAMIDFVLAICGKMKDENGQLISDWKA</sequence>
<reference evidence="9" key="1">
    <citation type="submission" date="2021-11" db="EMBL/GenBank/DDBJ databases">
        <title>Description of Mycoplasma bradburyaesp. nov.from sea birds: a tribute to a great mycoplasmologist.</title>
        <authorList>
            <person name="Ramirez A.S."/>
            <person name="Poveda C."/>
            <person name="Suarez-Perez A."/>
            <person name="Rosales R.S."/>
            <person name="Dijkman R."/>
            <person name="Feberwee A."/>
            <person name="Spergser J."/>
            <person name="Szostak M.P."/>
            <person name="Ressel L."/>
            <person name="Calabuig P."/>
            <person name="Catania S."/>
            <person name="Gobbo F."/>
            <person name="Timofte D."/>
            <person name="Poveda J.B."/>
        </authorList>
    </citation>
    <scope>NUCLEOTIDE SEQUENCE</scope>
    <source>
        <strain evidence="9">T264</strain>
    </source>
</reference>
<dbReference type="PANTHER" id="PTHR21016">
    <property type="entry name" value="BETA-AMYLOID BINDING PROTEIN-RELATED"/>
    <property type="match status" value="1"/>
</dbReference>
<dbReference type="InterPro" id="IPR007829">
    <property type="entry name" value="TM2"/>
</dbReference>
<evidence type="ECO:0000313" key="10">
    <source>
        <dbReference type="Proteomes" id="UP001216384"/>
    </source>
</evidence>
<comment type="subcellular location">
    <subcellularLocation>
        <location evidence="1">Membrane</location>
        <topology evidence="1">Multi-pass membrane protein</topology>
    </subcellularLocation>
</comment>
<evidence type="ECO:0000256" key="2">
    <source>
        <dbReference type="ARBA" id="ARBA00022692"/>
    </source>
</evidence>
<proteinExistence type="predicted"/>
<keyword evidence="4 7" id="KW-1133">Transmembrane helix</keyword>
<dbReference type="AlphaFoldDB" id="A0AAW6HQ07"/>
<evidence type="ECO:0000256" key="3">
    <source>
        <dbReference type="ARBA" id="ARBA00022729"/>
    </source>
</evidence>
<dbReference type="Pfam" id="PF05154">
    <property type="entry name" value="TM2"/>
    <property type="match status" value="1"/>
</dbReference>
<gene>
    <name evidence="9" type="ORF">LNO71_00215</name>
</gene>
<evidence type="ECO:0000256" key="6">
    <source>
        <dbReference type="ARBA" id="ARBA00023180"/>
    </source>
</evidence>
<keyword evidence="3" id="KW-0732">Signal</keyword>
<organism evidence="9 10">
    <name type="scientific">Mycoplasma bradburyae</name>
    <dbReference type="NCBI Taxonomy" id="2963128"/>
    <lineage>
        <taxon>Bacteria</taxon>
        <taxon>Bacillati</taxon>
        <taxon>Mycoplasmatota</taxon>
        <taxon>Mollicutes</taxon>
        <taxon>Mycoplasmataceae</taxon>
        <taxon>Mycoplasma</taxon>
    </lineage>
</organism>
<evidence type="ECO:0000256" key="4">
    <source>
        <dbReference type="ARBA" id="ARBA00022989"/>
    </source>
</evidence>
<dbReference type="Proteomes" id="UP001216384">
    <property type="component" value="Unassembled WGS sequence"/>
</dbReference>
<accession>A0AAW6HQ07</accession>
<evidence type="ECO:0000313" key="9">
    <source>
        <dbReference type="EMBL" id="MDC4183068.1"/>
    </source>
</evidence>
<evidence type="ECO:0000259" key="8">
    <source>
        <dbReference type="Pfam" id="PF05154"/>
    </source>
</evidence>
<evidence type="ECO:0000256" key="1">
    <source>
        <dbReference type="ARBA" id="ARBA00004141"/>
    </source>
</evidence>
<keyword evidence="6" id="KW-0325">Glycoprotein</keyword>
<protein>
    <submittedName>
        <fullName evidence="9">TM2 domain-containing protein</fullName>
    </submittedName>
</protein>
<dbReference type="EMBL" id="JAJHZP010000001">
    <property type="protein sequence ID" value="MDC4183068.1"/>
    <property type="molecule type" value="Genomic_DNA"/>
</dbReference>
<comment type="caution">
    <text evidence="9">The sequence shown here is derived from an EMBL/GenBank/DDBJ whole genome shotgun (WGS) entry which is preliminary data.</text>
</comment>
<dbReference type="RefSeq" id="WP_255046073.1">
    <property type="nucleotide sequence ID" value="NZ_JAJHZP010000001.1"/>
</dbReference>
<dbReference type="PANTHER" id="PTHR21016:SF7">
    <property type="entry name" value="TM2 DOMAIN-CONTAINING PROTEIN 3"/>
    <property type="match status" value="1"/>
</dbReference>
<keyword evidence="2 7" id="KW-0812">Transmembrane</keyword>
<feature type="domain" description="TM2" evidence="8">
    <location>
        <begin position="2"/>
        <end position="36"/>
    </location>
</feature>
<dbReference type="GO" id="GO:0016020">
    <property type="term" value="C:membrane"/>
    <property type="evidence" value="ECO:0007669"/>
    <property type="project" value="UniProtKB-SubCell"/>
</dbReference>
<feature type="transmembrane region" description="Helical" evidence="7">
    <location>
        <begin position="18"/>
        <end position="40"/>
    </location>
</feature>
<name>A0AAW6HQ07_9MOLU</name>
<evidence type="ECO:0000256" key="5">
    <source>
        <dbReference type="ARBA" id="ARBA00023136"/>
    </source>
</evidence>
<dbReference type="InterPro" id="IPR050932">
    <property type="entry name" value="TM2D1-3-like"/>
</dbReference>
<evidence type="ECO:0000256" key="7">
    <source>
        <dbReference type="SAM" id="Phobius"/>
    </source>
</evidence>
<keyword evidence="5 7" id="KW-0472">Membrane</keyword>